<accession>A0A177ML54</accession>
<sequence>MSHLSPVQKQLIHSFPRPKSDEEESATLDRALNILALIRDIGLVLAPEALEWNLQQLVPGQGPLRILQRRLCLTELSAEELPGHSKVFGPLALSFDNAKLRDAGAMPVVYIPQGLSTPLSLIGTFCVNGTHHTKYVLEQLQQLKSLSNPQGATQALSGPVAPDYTLNLQNMDAAGQVVASHTVPASHVQHMLQHVGFNNIPFDHSIGILAVFLNMFCPTDNLHLNEPLGYYRQREWRLIAGDMRINGRPLGRALSGEEKQRLVAIDPIFWNRTLDIDGTSFRRKDLAFVYDPAPGWRSLDLIQAIHAPENAVARVKQVVGDKVPVHKVMS</sequence>
<comment type="caution">
    <text evidence="1">The sequence shown here is derived from an EMBL/GenBank/DDBJ whole genome shotgun (WGS) entry which is preliminary data.</text>
</comment>
<dbReference type="AlphaFoldDB" id="A0A177ML54"/>
<dbReference type="EMBL" id="LUUG01000059">
    <property type="protein sequence ID" value="OAI06322.1"/>
    <property type="molecule type" value="Genomic_DNA"/>
</dbReference>
<proteinExistence type="predicted"/>
<evidence type="ECO:0000313" key="2">
    <source>
        <dbReference type="Proteomes" id="UP000078090"/>
    </source>
</evidence>
<dbReference type="OrthoDB" id="1550430at2"/>
<dbReference type="Proteomes" id="UP000078090">
    <property type="component" value="Unassembled WGS sequence"/>
</dbReference>
<name>A0A177ML54_METMH</name>
<dbReference type="RefSeq" id="WP_064008083.1">
    <property type="nucleotide sequence ID" value="NZ_LUUG01000059.1"/>
</dbReference>
<organism evidence="1 2">
    <name type="scientific">Methylomonas methanica</name>
    <dbReference type="NCBI Taxonomy" id="421"/>
    <lineage>
        <taxon>Bacteria</taxon>
        <taxon>Pseudomonadati</taxon>
        <taxon>Pseudomonadota</taxon>
        <taxon>Gammaproteobacteria</taxon>
        <taxon>Methylococcales</taxon>
        <taxon>Methylococcaceae</taxon>
        <taxon>Methylomonas</taxon>
    </lineage>
</organism>
<reference evidence="1 2" key="1">
    <citation type="submission" date="2016-03" db="EMBL/GenBank/DDBJ databases">
        <authorList>
            <person name="Ploux O."/>
        </authorList>
    </citation>
    <scope>NUCLEOTIDE SEQUENCE [LARGE SCALE GENOMIC DNA]</scope>
    <source>
        <strain evidence="1 2">R-45363</strain>
    </source>
</reference>
<evidence type="ECO:0000313" key="1">
    <source>
        <dbReference type="EMBL" id="OAI06322.1"/>
    </source>
</evidence>
<gene>
    <name evidence="1" type="ORF">A1332_11960</name>
</gene>
<protein>
    <submittedName>
        <fullName evidence="1">Uncharacterized protein</fullName>
    </submittedName>
</protein>